<proteinExistence type="predicted"/>
<accession>A0A265N4J3</accession>
<dbReference type="Proteomes" id="UP000216498">
    <property type="component" value="Unassembled WGS sequence"/>
</dbReference>
<comment type="caution">
    <text evidence="2">The sequence shown here is derived from an EMBL/GenBank/DDBJ whole genome shotgun (WGS) entry which is preliminary data.</text>
</comment>
<dbReference type="EMBL" id="NPMS01000068">
    <property type="protein sequence ID" value="OZU86963.1"/>
    <property type="molecule type" value="Genomic_DNA"/>
</dbReference>
<feature type="non-terminal residue" evidence="2">
    <location>
        <position position="68"/>
    </location>
</feature>
<name>A0A265N4J3_9BACI</name>
<dbReference type="RefSeq" id="WP_240508172.1">
    <property type="nucleotide sequence ID" value="NZ_NPMS01000068.1"/>
</dbReference>
<feature type="domain" description="Carbohydrate kinase FGGY N-terminal" evidence="1">
    <location>
        <begin position="6"/>
        <end position="66"/>
    </location>
</feature>
<sequence length="68" mass="7532">MGKELVIGLDIGTTSVKAVIFYLKGALIAETEALINTYYPHPEWAEQNPVEIERSSVLAMKEVILKAK</sequence>
<dbReference type="AlphaFoldDB" id="A0A265N4J3"/>
<gene>
    <name evidence="2" type="ORF">CIL03_19495</name>
</gene>
<dbReference type="GO" id="GO:0016301">
    <property type="term" value="F:kinase activity"/>
    <property type="evidence" value="ECO:0007669"/>
    <property type="project" value="InterPro"/>
</dbReference>
<dbReference type="GO" id="GO:0005975">
    <property type="term" value="P:carbohydrate metabolic process"/>
    <property type="evidence" value="ECO:0007669"/>
    <property type="project" value="InterPro"/>
</dbReference>
<evidence type="ECO:0000313" key="2">
    <source>
        <dbReference type="EMBL" id="OZU86963.1"/>
    </source>
</evidence>
<keyword evidence="3" id="KW-1185">Reference proteome</keyword>
<protein>
    <recommendedName>
        <fullName evidence="1">Carbohydrate kinase FGGY N-terminal domain-containing protein</fullName>
    </recommendedName>
</protein>
<dbReference type="SUPFAM" id="SSF53067">
    <property type="entry name" value="Actin-like ATPase domain"/>
    <property type="match status" value="1"/>
</dbReference>
<dbReference type="Gene3D" id="3.30.420.40">
    <property type="match status" value="1"/>
</dbReference>
<dbReference type="InterPro" id="IPR043129">
    <property type="entry name" value="ATPase_NBD"/>
</dbReference>
<organism evidence="2 3">
    <name type="scientific">Virgibacillus indicus</name>
    <dbReference type="NCBI Taxonomy" id="2024554"/>
    <lineage>
        <taxon>Bacteria</taxon>
        <taxon>Bacillati</taxon>
        <taxon>Bacillota</taxon>
        <taxon>Bacilli</taxon>
        <taxon>Bacillales</taxon>
        <taxon>Bacillaceae</taxon>
        <taxon>Virgibacillus</taxon>
    </lineage>
</organism>
<evidence type="ECO:0000259" key="1">
    <source>
        <dbReference type="Pfam" id="PF00370"/>
    </source>
</evidence>
<dbReference type="Pfam" id="PF00370">
    <property type="entry name" value="FGGY_N"/>
    <property type="match status" value="1"/>
</dbReference>
<dbReference type="InterPro" id="IPR018484">
    <property type="entry name" value="FGGY_N"/>
</dbReference>
<evidence type="ECO:0000313" key="3">
    <source>
        <dbReference type="Proteomes" id="UP000216498"/>
    </source>
</evidence>
<reference evidence="2 3" key="1">
    <citation type="submission" date="2017-08" db="EMBL/GenBank/DDBJ databases">
        <title>Virgibacillus indicus sp. nov. and Virgibacillus profoundi sp. nov, two moderately halophilic bacteria isolated from marine sediment by using the Microfluidic Streak Plate.</title>
        <authorList>
            <person name="Xu B."/>
            <person name="Hu B."/>
            <person name="Wang J."/>
            <person name="Zhu Y."/>
            <person name="Huang L."/>
            <person name="Du W."/>
            <person name="Huang Y."/>
        </authorList>
    </citation>
    <scope>NUCLEOTIDE SEQUENCE [LARGE SCALE GENOMIC DNA]</scope>
    <source>
        <strain evidence="2 3">IO3-P2-C2</strain>
    </source>
</reference>